<keyword evidence="2" id="KW-1185">Reference proteome</keyword>
<name>A0A6G1QZH8_CHAAH</name>
<evidence type="ECO:0000313" key="1">
    <source>
        <dbReference type="EMBL" id="KAF3707729.1"/>
    </source>
</evidence>
<dbReference type="AlphaFoldDB" id="A0A6G1QZH8"/>
<accession>A0A6G1QZH8</accession>
<sequence length="102" mass="11458">MEPKEVIPSISNGPFAVRTILGLADTGPLKVDGYNTTRNEIMQAVSNRVSAAKLEDLWKQFEYDFPENGQEEKYEMSKADRLLMERVAQSAKLVDNTALISH</sequence>
<evidence type="ECO:0000313" key="2">
    <source>
        <dbReference type="Proteomes" id="UP000503349"/>
    </source>
</evidence>
<organism evidence="1 2">
    <name type="scientific">Channa argus</name>
    <name type="common">Northern snakehead</name>
    <name type="synonym">Ophicephalus argus</name>
    <dbReference type="NCBI Taxonomy" id="215402"/>
    <lineage>
        <taxon>Eukaryota</taxon>
        <taxon>Metazoa</taxon>
        <taxon>Chordata</taxon>
        <taxon>Craniata</taxon>
        <taxon>Vertebrata</taxon>
        <taxon>Euteleostomi</taxon>
        <taxon>Actinopterygii</taxon>
        <taxon>Neopterygii</taxon>
        <taxon>Teleostei</taxon>
        <taxon>Neoteleostei</taxon>
        <taxon>Acanthomorphata</taxon>
        <taxon>Anabantaria</taxon>
        <taxon>Anabantiformes</taxon>
        <taxon>Channoidei</taxon>
        <taxon>Channidae</taxon>
        <taxon>Channa</taxon>
    </lineage>
</organism>
<dbReference type="EMBL" id="CM015712">
    <property type="protein sequence ID" value="KAF3707729.1"/>
    <property type="molecule type" value="Genomic_DNA"/>
</dbReference>
<dbReference type="Proteomes" id="UP000503349">
    <property type="component" value="Chromosome 1"/>
</dbReference>
<reference evidence="1 2" key="1">
    <citation type="submission" date="2019-02" db="EMBL/GenBank/DDBJ databases">
        <title>Opniocepnalus argus genome.</title>
        <authorList>
            <person name="Zhou C."/>
            <person name="Xiao S."/>
        </authorList>
    </citation>
    <scope>NUCLEOTIDE SEQUENCE [LARGE SCALE GENOMIC DNA]</scope>
    <source>
        <strain evidence="1">OARG1902GOOAL</strain>
        <tissue evidence="1">Muscle</tissue>
    </source>
</reference>
<protein>
    <submittedName>
        <fullName evidence="1">Uncharacterized protein</fullName>
    </submittedName>
</protein>
<reference evidence="2" key="2">
    <citation type="submission" date="2019-02" db="EMBL/GenBank/DDBJ databases">
        <title>Opniocepnalus argus Var Kimnra genome.</title>
        <authorList>
            <person name="Zhou C."/>
            <person name="Xiao S."/>
        </authorList>
    </citation>
    <scope>NUCLEOTIDE SEQUENCE [LARGE SCALE GENOMIC DNA]</scope>
</reference>
<proteinExistence type="predicted"/>
<gene>
    <name evidence="1" type="ORF">EXN66_Car000902</name>
</gene>